<organism evidence="1 2">
    <name type="scientific">Candidatus Doudnabacteria bacterium CG10_big_fil_rev_8_21_14_0_10_41_10</name>
    <dbReference type="NCBI Taxonomy" id="1974551"/>
    <lineage>
        <taxon>Bacteria</taxon>
        <taxon>Candidatus Doudnaibacteriota</taxon>
    </lineage>
</organism>
<evidence type="ECO:0000313" key="1">
    <source>
        <dbReference type="EMBL" id="PIR96737.1"/>
    </source>
</evidence>
<name>A0A2H0VC92_9BACT</name>
<evidence type="ECO:0000313" key="2">
    <source>
        <dbReference type="Proteomes" id="UP000230557"/>
    </source>
</evidence>
<accession>A0A2H0VC92</accession>
<reference evidence="2" key="1">
    <citation type="submission" date="2017-09" db="EMBL/GenBank/DDBJ databases">
        <title>Depth-based differentiation of microbial function through sediment-hosted aquifers and enrichment of novel symbionts in the deep terrestrial subsurface.</title>
        <authorList>
            <person name="Probst A.J."/>
            <person name="Ladd B."/>
            <person name="Jarett J.K."/>
            <person name="Geller-Mcgrath D.E."/>
            <person name="Sieber C.M.K."/>
            <person name="Emerson J.B."/>
            <person name="Anantharaman K."/>
            <person name="Thomas B.C."/>
            <person name="Malmstrom R."/>
            <person name="Stieglmeier M."/>
            <person name="Klingl A."/>
            <person name="Woyke T."/>
            <person name="Ryan C.M."/>
            <person name="Banfield J.F."/>
        </authorList>
    </citation>
    <scope>NUCLEOTIDE SEQUENCE [LARGE SCALE GENOMIC DNA]</scope>
</reference>
<proteinExistence type="predicted"/>
<protein>
    <submittedName>
        <fullName evidence="1">Uncharacterized protein</fullName>
    </submittedName>
</protein>
<gene>
    <name evidence="1" type="ORF">COT91_04900</name>
</gene>
<dbReference type="AlphaFoldDB" id="A0A2H0VC92"/>
<dbReference type="EMBL" id="PFAJ01000064">
    <property type="protein sequence ID" value="PIR96737.1"/>
    <property type="molecule type" value="Genomic_DNA"/>
</dbReference>
<dbReference type="Proteomes" id="UP000230557">
    <property type="component" value="Unassembled WGS sequence"/>
</dbReference>
<comment type="caution">
    <text evidence="1">The sequence shown here is derived from an EMBL/GenBank/DDBJ whole genome shotgun (WGS) entry which is preliminary data.</text>
</comment>
<sequence>MFPKIQIDTAVSYFLLKYFGDEKFPGVRQANVEFWAEVPEDKTADQLEREGYILLDLGGSKFDHHRLGQNNRTISSAHMVAKFLEVDDRPDLRKLLDFARRDDLEGKGILSSDPIDRAFGLSALLTNLNRSIPDDPKQILEIVLPLLAGHYAEENRRHEILPKEFEELVKSGRAKKFNAVQLGRNLKVVYIESDNPALAGYIRSKAVGADLVVQKAKGGHVNFITRQAARLDLRKLARLIKLLEAQKNDIVLPVDSERDLEAPGRTEGLPHWFYDARANTLQNGGVQPQGIPATKLTYEEIEQVTKQGLNVERTRRGNFRERGNGGGYKVTRDKGVTIIE</sequence>